<feature type="compositionally biased region" description="Low complexity" evidence="1">
    <location>
        <begin position="846"/>
        <end position="857"/>
    </location>
</feature>
<evidence type="ECO:0000256" key="1">
    <source>
        <dbReference type="SAM" id="MobiDB-lite"/>
    </source>
</evidence>
<gene>
    <name evidence="2" type="ORF">scyTo_0022047</name>
</gene>
<feature type="non-terminal residue" evidence="2">
    <location>
        <position position="1"/>
    </location>
</feature>
<feature type="compositionally biased region" description="Pro residues" evidence="1">
    <location>
        <begin position="86"/>
        <end position="96"/>
    </location>
</feature>
<feature type="compositionally biased region" description="Polar residues" evidence="1">
    <location>
        <begin position="577"/>
        <end position="589"/>
    </location>
</feature>
<feature type="compositionally biased region" description="Acidic residues" evidence="1">
    <location>
        <begin position="1414"/>
        <end position="1426"/>
    </location>
</feature>
<feature type="region of interest" description="Disordered" evidence="1">
    <location>
        <begin position="166"/>
        <end position="210"/>
    </location>
</feature>
<feature type="compositionally biased region" description="Basic and acidic residues" evidence="1">
    <location>
        <begin position="674"/>
        <end position="691"/>
    </location>
</feature>
<dbReference type="Proteomes" id="UP000288216">
    <property type="component" value="Unassembled WGS sequence"/>
</dbReference>
<dbReference type="EMBL" id="BFAA01020996">
    <property type="protein sequence ID" value="GCB82653.1"/>
    <property type="molecule type" value="Genomic_DNA"/>
</dbReference>
<feature type="region of interest" description="Disordered" evidence="1">
    <location>
        <begin position="1210"/>
        <end position="1247"/>
    </location>
</feature>
<accession>A0A401QB93</accession>
<evidence type="ECO:0000313" key="3">
    <source>
        <dbReference type="Proteomes" id="UP000288216"/>
    </source>
</evidence>
<feature type="region of interest" description="Disordered" evidence="1">
    <location>
        <begin position="1407"/>
        <end position="1427"/>
    </location>
</feature>
<organism evidence="2 3">
    <name type="scientific">Scyliorhinus torazame</name>
    <name type="common">Cloudy catshark</name>
    <name type="synonym">Catulus torazame</name>
    <dbReference type="NCBI Taxonomy" id="75743"/>
    <lineage>
        <taxon>Eukaryota</taxon>
        <taxon>Metazoa</taxon>
        <taxon>Chordata</taxon>
        <taxon>Craniata</taxon>
        <taxon>Vertebrata</taxon>
        <taxon>Chondrichthyes</taxon>
        <taxon>Elasmobranchii</taxon>
        <taxon>Galeomorphii</taxon>
        <taxon>Galeoidea</taxon>
        <taxon>Carcharhiniformes</taxon>
        <taxon>Scyliorhinidae</taxon>
        <taxon>Scyliorhinus</taxon>
    </lineage>
</organism>
<feature type="region of interest" description="Disordered" evidence="1">
    <location>
        <begin position="523"/>
        <end position="544"/>
    </location>
</feature>
<feature type="compositionally biased region" description="Polar residues" evidence="1">
    <location>
        <begin position="596"/>
        <end position="621"/>
    </location>
</feature>
<sequence>DEVQEESEEGSRSVSDSDPATPSGKHQEESGLSRPSKRTSPWRDENEASGSNTVAVLLIPHDLRIPVTLTTDKSGAAFAWRRQNKPPRPASSPAVPPSDGAQTDISASGSDTEPSRSMSGSGGAYEVAARIWEAELAPLTTPPTQARGGVRASKFRWRVGAPNWDQEFSNSVEQQRSTPDSSATEGTITPLPNDTALSTANAGSLANKAAPPINPELDTIMNVPEQATILDDAKQAAILNVAGQDAILDVAEQGAILNVAGQDAILDVAGQDAILDVAEQGAILDVANQAAILDVSKQAPILNVQEQANPELTTIIDGTTYVTRHKATAAISDGGTSNSWQDVPVLMEDLEHAVPSEDDTSYAIASLSESNGHQSTLSLGPEDKVTTAAPSLTLGTLPEPGSEEPSVRPGNTVWFASLDNDRAFNTTTSAIMTASVDRVPSANFRSANAVTEGLHQPIDSDRPGTDLPAAVAQENEVPGSASLDPGAVAAPVVSGSRGTFGERPTPAAAATMLAELLEMTLASLGQGPADPPPNLTESPLEDGDNPFSIAAELVARMLRAMVVSPGLPRDSPPGTPQPVNSAPSRSSNGGPLAARQASSDRNTTNTLGTKDTPLYGTTSLGGPNGAQPIDATGVFGRAVGADATPPIGHQVHPLSENPHATIEAKSSVEILDVRDRRETAPLAGDRPDTSLRSKRPPVDSSVDREAASVPGGPAAFGSKSGVMAQQGSITKGRVANLDAEGRARSSQPSALMSDGPNGPLRSNNSLDTGAGVEGEEISGMGYADVRMGNVEGTGQKAPVDHLTGSVAKAWLYAADPPELGSKDQDISQHGSTAEDAGAIMDTGHAPPSGRPSGPLGLESDPSRYVATTWTPTGPFPSPVTALRQPSSSIRATLGRVDSIGTPSLIRPSHLTSGGPSPIGEVYTSRVILAMSETELAYPLDSPFGLATGGLGSTPESKASRNLQASRAQMIHTGPPSNLWSDAAVSTPESDKSKDVGTSTESGEISPSAQPGSRVSGSAVSTPESDMRRDVGTMVDAEEMSHSDNLLTDGARTADSAPVTDTLSSPADPAGFARRLPAANPHRRYSSAAEESDSPVGGFSVSTSDGAGKSGTAMERKGIADSMAGYEDSGADPGELLLRRQPGSFPSPGSERPRQALTRVTTGKGLTAMSIGSPGDPESSISIVVNKKASPSRESLMLEVSVLGLPRGSLRHRGGAAVGPSSTGGEESPRSGDLPHLIGGPSRMPGATNHLAGEVSEVLSLTGVQSGSFTRSQHKSHAATRTDGAPASLELTLAGSGFRPVPAVPTPPVAQPTPATSPLPAIRSPLPLLSWQREVPGSPDSRTSLSATPPLSTSIHTDILREPGPSFVGGSSELARAPSLVRPGLSGGGELRETSLVPKVSAWAQSLSYTGKEEKEEEEDEEEDDEEAKNVLEAAISDTDLMEVSWDDAEYWETFYYVSLVAARELLRRRRRMWARGQK</sequence>
<protein>
    <submittedName>
        <fullName evidence="2">Uncharacterized protein</fullName>
    </submittedName>
</protein>
<feature type="compositionally biased region" description="Polar residues" evidence="1">
    <location>
        <begin position="995"/>
        <end position="1023"/>
    </location>
</feature>
<proteinExistence type="predicted"/>
<comment type="caution">
    <text evidence="2">The sequence shown here is derived from an EMBL/GenBank/DDBJ whole genome shotgun (WGS) entry which is preliminary data.</text>
</comment>
<reference evidence="2 3" key="1">
    <citation type="journal article" date="2018" name="Nat. Ecol. Evol.">
        <title>Shark genomes provide insights into elasmobranch evolution and the origin of vertebrates.</title>
        <authorList>
            <person name="Hara Y"/>
            <person name="Yamaguchi K"/>
            <person name="Onimaru K"/>
            <person name="Kadota M"/>
            <person name="Koyanagi M"/>
            <person name="Keeley SD"/>
            <person name="Tatsumi K"/>
            <person name="Tanaka K"/>
            <person name="Motone F"/>
            <person name="Kageyama Y"/>
            <person name="Nozu R"/>
            <person name="Adachi N"/>
            <person name="Nishimura O"/>
            <person name="Nakagawa R"/>
            <person name="Tanegashima C"/>
            <person name="Kiyatake I"/>
            <person name="Matsumoto R"/>
            <person name="Murakumo K"/>
            <person name="Nishida K"/>
            <person name="Terakita A"/>
            <person name="Kuratani S"/>
            <person name="Sato K"/>
            <person name="Hyodo S Kuraku.S."/>
        </authorList>
    </citation>
    <scope>NUCLEOTIDE SEQUENCE [LARGE SCALE GENOMIC DNA]</scope>
</reference>
<evidence type="ECO:0000313" key="2">
    <source>
        <dbReference type="EMBL" id="GCB82653.1"/>
    </source>
</evidence>
<feature type="region of interest" description="Disordered" evidence="1">
    <location>
        <begin position="738"/>
        <end position="774"/>
    </location>
</feature>
<keyword evidence="3" id="KW-1185">Reference proteome</keyword>
<feature type="region of interest" description="Disordered" evidence="1">
    <location>
        <begin position="564"/>
        <end position="631"/>
    </location>
</feature>
<feature type="region of interest" description="Disordered" evidence="1">
    <location>
        <begin position="1"/>
        <end position="51"/>
    </location>
</feature>
<name>A0A401QB93_SCYTO</name>
<feature type="region of interest" description="Disordered" evidence="1">
    <location>
        <begin position="81"/>
        <end position="122"/>
    </location>
</feature>
<feature type="region of interest" description="Disordered" evidence="1">
    <location>
        <begin position="674"/>
        <end position="725"/>
    </location>
</feature>
<feature type="region of interest" description="Disordered" evidence="1">
    <location>
        <begin position="837"/>
        <end position="860"/>
    </location>
</feature>
<feature type="compositionally biased region" description="Polar residues" evidence="1">
    <location>
        <begin position="100"/>
        <end position="119"/>
    </location>
</feature>
<feature type="compositionally biased region" description="Polar residues" evidence="1">
    <location>
        <begin position="166"/>
        <end position="204"/>
    </location>
</feature>
<feature type="region of interest" description="Disordered" evidence="1">
    <location>
        <begin position="1123"/>
        <end position="1155"/>
    </location>
</feature>
<feature type="region of interest" description="Disordered" evidence="1">
    <location>
        <begin position="970"/>
        <end position="1111"/>
    </location>
</feature>